<dbReference type="STRING" id="476652.DEAC_c08590"/>
<sequence>MNYHKKANITLALVFIGFLGSVFLKYTYPQSVGWQLLNFILEAALVGGIADWFAVTAIFKKPLGWGYHTELIPRNRVKLIEAVAGMVQTELLHMDIIRRKISEVAYLDALVQFVEKQGGAAYLTDKAVFFLRHTAEKQDPAVLAEKLTGFLQQKAQTWPLAPKVEKLSRWALTKGYLDQGLDRFVELLWEKASEGETRQLILNYLETIKAEKLGNGGTIFRTLLGFVEMSDGLNMEEAADALHIELLLTLRKFNDPADPLRQALRESLVNNLESLTADTDFQAQVESWKNGLLQENFFQELLTKILSIFLNTASSTEPEVLNNVIAPYIQQGWNDFQNNKHLQDQLNSFVTDILCQVIQNEHHEIGMIVRETLTSYSNEDLNQFVEEKAGNDLQWIRINGSMIGSLVGMFLFFFLDYVYDPYIGPFIVHVAQLIH</sequence>
<evidence type="ECO:0000256" key="1">
    <source>
        <dbReference type="SAM" id="Phobius"/>
    </source>
</evidence>
<evidence type="ECO:0008006" key="4">
    <source>
        <dbReference type="Google" id="ProtNLM"/>
    </source>
</evidence>
<dbReference type="PANTHER" id="PTHR38442">
    <property type="entry name" value="INNER MEMBRANE PROTEIN-RELATED"/>
    <property type="match status" value="1"/>
</dbReference>
<protein>
    <recommendedName>
        <fullName evidence="4">DUF445 domain-containing protein</fullName>
    </recommendedName>
</protein>
<feature type="transmembrane region" description="Helical" evidence="1">
    <location>
        <begin position="7"/>
        <end position="24"/>
    </location>
</feature>
<proteinExistence type="predicted"/>
<keyword evidence="1" id="KW-0812">Transmembrane</keyword>
<gene>
    <name evidence="2" type="ORF">DEAC_c08590</name>
</gene>
<feature type="transmembrane region" description="Helical" evidence="1">
    <location>
        <begin position="36"/>
        <end position="59"/>
    </location>
</feature>
<keyword evidence="3" id="KW-1185">Reference proteome</keyword>
<dbReference type="InterPro" id="IPR007383">
    <property type="entry name" value="DUF445"/>
</dbReference>
<dbReference type="AlphaFoldDB" id="A0A0J1FTZ6"/>
<accession>A0A0J1FTZ6</accession>
<dbReference type="RefSeq" id="WP_047808790.1">
    <property type="nucleotide sequence ID" value="NZ_LDZY01000003.1"/>
</dbReference>
<dbReference type="PANTHER" id="PTHR38442:SF1">
    <property type="entry name" value="INNER MEMBRANE PROTEIN"/>
    <property type="match status" value="1"/>
</dbReference>
<reference evidence="2 3" key="1">
    <citation type="submission" date="2015-06" db="EMBL/GenBank/DDBJ databases">
        <title>Draft genome of the moderately acidophilic sulfate reducer Candidatus Desulfosporosinus acididurans strain M1.</title>
        <authorList>
            <person name="Poehlein A."/>
            <person name="Petzsch P."/>
            <person name="Johnson B.D."/>
            <person name="Schloemann M."/>
            <person name="Daniel R."/>
            <person name="Muehling M."/>
        </authorList>
    </citation>
    <scope>NUCLEOTIDE SEQUENCE [LARGE SCALE GENOMIC DNA]</scope>
    <source>
        <strain evidence="2 3">M1</strain>
    </source>
</reference>
<keyword evidence="1" id="KW-1133">Transmembrane helix</keyword>
<dbReference type="PATRIC" id="fig|476652.3.peg.881"/>
<keyword evidence="1" id="KW-0472">Membrane</keyword>
<name>A0A0J1FTZ6_9FIRM</name>
<comment type="caution">
    <text evidence="2">The sequence shown here is derived from an EMBL/GenBank/DDBJ whole genome shotgun (WGS) entry which is preliminary data.</text>
</comment>
<evidence type="ECO:0000313" key="3">
    <source>
        <dbReference type="Proteomes" id="UP000036356"/>
    </source>
</evidence>
<dbReference type="GO" id="GO:0005886">
    <property type="term" value="C:plasma membrane"/>
    <property type="evidence" value="ECO:0007669"/>
    <property type="project" value="TreeGrafter"/>
</dbReference>
<dbReference type="EMBL" id="LDZY01000003">
    <property type="protein sequence ID" value="KLU66925.1"/>
    <property type="molecule type" value="Genomic_DNA"/>
</dbReference>
<evidence type="ECO:0000313" key="2">
    <source>
        <dbReference type="EMBL" id="KLU66925.1"/>
    </source>
</evidence>
<organism evidence="2 3">
    <name type="scientific">Desulfosporosinus acididurans</name>
    <dbReference type="NCBI Taxonomy" id="476652"/>
    <lineage>
        <taxon>Bacteria</taxon>
        <taxon>Bacillati</taxon>
        <taxon>Bacillota</taxon>
        <taxon>Clostridia</taxon>
        <taxon>Eubacteriales</taxon>
        <taxon>Desulfitobacteriaceae</taxon>
        <taxon>Desulfosporosinus</taxon>
    </lineage>
</organism>
<dbReference type="Pfam" id="PF04286">
    <property type="entry name" value="DUF445"/>
    <property type="match status" value="1"/>
</dbReference>
<feature type="transmembrane region" description="Helical" evidence="1">
    <location>
        <begin position="398"/>
        <end position="419"/>
    </location>
</feature>
<dbReference type="Proteomes" id="UP000036356">
    <property type="component" value="Unassembled WGS sequence"/>
</dbReference>